<evidence type="ECO:0000313" key="1">
    <source>
        <dbReference type="EMBL" id="KAK4183501.1"/>
    </source>
</evidence>
<evidence type="ECO:0000313" key="2">
    <source>
        <dbReference type="Proteomes" id="UP001302126"/>
    </source>
</evidence>
<protein>
    <submittedName>
        <fullName evidence="1">Uncharacterized protein</fullName>
    </submittedName>
</protein>
<accession>A0AAN7ACF8</accession>
<reference evidence="1" key="2">
    <citation type="submission" date="2023-05" db="EMBL/GenBank/DDBJ databases">
        <authorList>
            <consortium name="Lawrence Berkeley National Laboratory"/>
            <person name="Steindorff A."/>
            <person name="Hensen N."/>
            <person name="Bonometti L."/>
            <person name="Westerberg I."/>
            <person name="Brannstrom I.O."/>
            <person name="Guillou S."/>
            <person name="Cros-Aarteil S."/>
            <person name="Calhoun S."/>
            <person name="Haridas S."/>
            <person name="Kuo A."/>
            <person name="Mondo S."/>
            <person name="Pangilinan J."/>
            <person name="Riley R."/>
            <person name="Labutti K."/>
            <person name="Andreopoulos B."/>
            <person name="Lipzen A."/>
            <person name="Chen C."/>
            <person name="Yanf M."/>
            <person name="Daum C."/>
            <person name="Ng V."/>
            <person name="Clum A."/>
            <person name="Ohm R."/>
            <person name="Martin F."/>
            <person name="Silar P."/>
            <person name="Natvig D."/>
            <person name="Lalanne C."/>
            <person name="Gautier V."/>
            <person name="Ament-Velasquez S.L."/>
            <person name="Kruys A."/>
            <person name="Hutchinson M.I."/>
            <person name="Powell A.J."/>
            <person name="Barry K."/>
            <person name="Miller A.N."/>
            <person name="Grigoriev I.V."/>
            <person name="Debuchy R."/>
            <person name="Gladieux P."/>
            <person name="Thoren M.H."/>
            <person name="Johannesson H."/>
        </authorList>
    </citation>
    <scope>NUCLEOTIDE SEQUENCE</scope>
    <source>
        <strain evidence="1">PSN309</strain>
    </source>
</reference>
<sequence>MFIQHMKTPVIEPVPLHVQNTISTQFASRMPTGSDLQGDSSRSDKHGGCYILPPSLNFRPDATADEISLGNLLVDPFSPHRPLARLPASLCPNIDASTETNVSISRNNSVGGALSGGVEFAPTLSRLLFQLGGVHASGELSRSQSKRFIASSVRTQVFDKHPDIADIEALIRETPRAQRVLEDWIGAGRLFLIVGRKIAKGLTVAERSAVKRGVGVSLQIGTTVLAAATGGMAPVSPNAGVSGFANQGESSSVTVDGEVVLAYSLLRITTKGFLGRRRVTSFEEYRNSNVERLLGDGDDEVEGEGDNEVMVGDVDEAVMMEEAELAADTDSEFGWYTY</sequence>
<organism evidence="1 2">
    <name type="scientific">Podospora australis</name>
    <dbReference type="NCBI Taxonomy" id="1536484"/>
    <lineage>
        <taxon>Eukaryota</taxon>
        <taxon>Fungi</taxon>
        <taxon>Dikarya</taxon>
        <taxon>Ascomycota</taxon>
        <taxon>Pezizomycotina</taxon>
        <taxon>Sordariomycetes</taxon>
        <taxon>Sordariomycetidae</taxon>
        <taxon>Sordariales</taxon>
        <taxon>Podosporaceae</taxon>
        <taxon>Podospora</taxon>
    </lineage>
</organism>
<keyword evidence="2" id="KW-1185">Reference proteome</keyword>
<reference evidence="1" key="1">
    <citation type="journal article" date="2023" name="Mol. Phylogenet. Evol.">
        <title>Genome-scale phylogeny and comparative genomics of the fungal order Sordariales.</title>
        <authorList>
            <person name="Hensen N."/>
            <person name="Bonometti L."/>
            <person name="Westerberg I."/>
            <person name="Brannstrom I.O."/>
            <person name="Guillou S."/>
            <person name="Cros-Aarteil S."/>
            <person name="Calhoun S."/>
            <person name="Haridas S."/>
            <person name="Kuo A."/>
            <person name="Mondo S."/>
            <person name="Pangilinan J."/>
            <person name="Riley R."/>
            <person name="LaButti K."/>
            <person name="Andreopoulos B."/>
            <person name="Lipzen A."/>
            <person name="Chen C."/>
            <person name="Yan M."/>
            <person name="Daum C."/>
            <person name="Ng V."/>
            <person name="Clum A."/>
            <person name="Steindorff A."/>
            <person name="Ohm R.A."/>
            <person name="Martin F."/>
            <person name="Silar P."/>
            <person name="Natvig D.O."/>
            <person name="Lalanne C."/>
            <person name="Gautier V."/>
            <person name="Ament-Velasquez S.L."/>
            <person name="Kruys A."/>
            <person name="Hutchinson M.I."/>
            <person name="Powell A.J."/>
            <person name="Barry K."/>
            <person name="Miller A.N."/>
            <person name="Grigoriev I.V."/>
            <person name="Debuchy R."/>
            <person name="Gladieux P."/>
            <person name="Hiltunen Thoren M."/>
            <person name="Johannesson H."/>
        </authorList>
    </citation>
    <scope>NUCLEOTIDE SEQUENCE</scope>
    <source>
        <strain evidence="1">PSN309</strain>
    </source>
</reference>
<dbReference type="EMBL" id="MU864544">
    <property type="protein sequence ID" value="KAK4183501.1"/>
    <property type="molecule type" value="Genomic_DNA"/>
</dbReference>
<comment type="caution">
    <text evidence="1">The sequence shown here is derived from an EMBL/GenBank/DDBJ whole genome shotgun (WGS) entry which is preliminary data.</text>
</comment>
<dbReference type="Proteomes" id="UP001302126">
    <property type="component" value="Unassembled WGS sequence"/>
</dbReference>
<gene>
    <name evidence="1" type="ORF">QBC35DRAFT_507957</name>
</gene>
<proteinExistence type="predicted"/>
<name>A0AAN7ACF8_9PEZI</name>
<dbReference type="AlphaFoldDB" id="A0AAN7ACF8"/>